<evidence type="ECO:0008006" key="6">
    <source>
        <dbReference type="Google" id="ProtNLM"/>
    </source>
</evidence>
<dbReference type="Proteomes" id="UP001251528">
    <property type="component" value="Unassembled WGS sequence"/>
</dbReference>
<feature type="chain" id="PRO_5042573494" description="Heat-labile enterotoxin IIA, A chain" evidence="3">
    <location>
        <begin position="18"/>
        <end position="417"/>
    </location>
</feature>
<evidence type="ECO:0000313" key="4">
    <source>
        <dbReference type="EMBL" id="KAK2591999.1"/>
    </source>
</evidence>
<comment type="caution">
    <text evidence="4">The sequence shown here is derived from an EMBL/GenBank/DDBJ whole genome shotgun (WGS) entry which is preliminary data.</text>
</comment>
<feature type="coiled-coil region" evidence="1">
    <location>
        <begin position="260"/>
        <end position="297"/>
    </location>
</feature>
<gene>
    <name evidence="4" type="ORF">QQS21_010302</name>
</gene>
<evidence type="ECO:0000256" key="2">
    <source>
        <dbReference type="SAM" id="MobiDB-lite"/>
    </source>
</evidence>
<protein>
    <recommendedName>
        <fullName evidence="6">Heat-labile enterotoxin IIA, A chain</fullName>
    </recommendedName>
</protein>
<keyword evidence="1" id="KW-0175">Coiled coil</keyword>
<evidence type="ECO:0000313" key="5">
    <source>
        <dbReference type="Proteomes" id="UP001251528"/>
    </source>
</evidence>
<proteinExistence type="predicted"/>
<dbReference type="EMBL" id="JASWJB010000295">
    <property type="protein sequence ID" value="KAK2591999.1"/>
    <property type="molecule type" value="Genomic_DNA"/>
</dbReference>
<keyword evidence="3" id="KW-0732">Signal</keyword>
<feature type="signal peptide" evidence="3">
    <location>
        <begin position="1"/>
        <end position="17"/>
    </location>
</feature>
<sequence length="417" mass="45564">MKLTAVYQAILLGLAVASPAVHSACKRGKYTERPPGAQIGTAIKNGLGHAGVNGDLGPNRIWSLFGPAGEPLKGLSENSASGSKRPSKPASDGSHVLGPHKKPDRIYHWPKEGQKIYTTVSEVPKKTTTGVHGFRVKGQAGKALAFDILSPYAHDLLDCLKKWDNPIGWSVKWFDDAVADLQKNIGGEQVTSIYGNKLKLKLICWLRGDQQYPLPVDEDCKRLEAEKAAEAKLKKEASVDATCAQIRGTAFRQAVSKAAADTFIAQCEKIQQKRQQEKQKQQLLQNLRLRIKQEIDNDVLWQKEMEQVDPSGGCFKEGKGGSQNTTDTQEETCKVLEANIQTRIKDKMIGGLNGLFKVCDESLGLSAENGGQTPEENYVNGTVTDSSLRKEVLGLCESLRDESEKLGLQADLEPEDG</sequence>
<keyword evidence="5" id="KW-1185">Reference proteome</keyword>
<organism evidence="4 5">
    <name type="scientific">Conoideocrella luteorostrata</name>
    <dbReference type="NCBI Taxonomy" id="1105319"/>
    <lineage>
        <taxon>Eukaryota</taxon>
        <taxon>Fungi</taxon>
        <taxon>Dikarya</taxon>
        <taxon>Ascomycota</taxon>
        <taxon>Pezizomycotina</taxon>
        <taxon>Sordariomycetes</taxon>
        <taxon>Hypocreomycetidae</taxon>
        <taxon>Hypocreales</taxon>
        <taxon>Clavicipitaceae</taxon>
        <taxon>Conoideocrella</taxon>
    </lineage>
</organism>
<feature type="region of interest" description="Disordered" evidence="2">
    <location>
        <begin position="73"/>
        <end position="105"/>
    </location>
</feature>
<reference evidence="4" key="1">
    <citation type="submission" date="2023-06" db="EMBL/GenBank/DDBJ databases">
        <title>Conoideocrella luteorostrata (Hypocreales: Clavicipitaceae), a potential biocontrol fungus for elongate hemlock scale in United States Christmas tree production areas.</title>
        <authorList>
            <person name="Barrett H."/>
            <person name="Lovett B."/>
            <person name="Macias A.M."/>
            <person name="Stajich J.E."/>
            <person name="Kasson M.T."/>
        </authorList>
    </citation>
    <scope>NUCLEOTIDE SEQUENCE</scope>
    <source>
        <strain evidence="4">ARSEF 14590</strain>
    </source>
</reference>
<accession>A0AAJ0CFF4</accession>
<dbReference type="AlphaFoldDB" id="A0AAJ0CFF4"/>
<name>A0AAJ0CFF4_9HYPO</name>
<evidence type="ECO:0000256" key="1">
    <source>
        <dbReference type="SAM" id="Coils"/>
    </source>
</evidence>
<evidence type="ECO:0000256" key="3">
    <source>
        <dbReference type="SAM" id="SignalP"/>
    </source>
</evidence>